<protein>
    <recommendedName>
        <fullName evidence="3">Ribosomal protein L7Ae/L30e/S12e/Gadd45 domain-containing protein</fullName>
    </recommendedName>
</protein>
<dbReference type="SUPFAM" id="SSF55315">
    <property type="entry name" value="L30e-like"/>
    <property type="match status" value="1"/>
</dbReference>
<dbReference type="GO" id="GO:0003730">
    <property type="term" value="F:mRNA 3'-UTR binding"/>
    <property type="evidence" value="ECO:0007669"/>
    <property type="project" value="TreeGrafter"/>
</dbReference>
<evidence type="ECO:0008006" key="3">
    <source>
        <dbReference type="Google" id="ProtNLM"/>
    </source>
</evidence>
<evidence type="ECO:0000256" key="1">
    <source>
        <dbReference type="SAM" id="MobiDB-lite"/>
    </source>
</evidence>
<dbReference type="AlphaFoldDB" id="A0A7S1XD20"/>
<dbReference type="Gene3D" id="3.30.1330.30">
    <property type="match status" value="1"/>
</dbReference>
<dbReference type="PANTHER" id="PTHR13284:SF4">
    <property type="entry name" value="C2H2-TYPE DOMAIN-CONTAINING PROTEIN"/>
    <property type="match status" value="1"/>
</dbReference>
<dbReference type="PANTHER" id="PTHR13284">
    <property type="entry name" value="GH01354P"/>
    <property type="match status" value="1"/>
</dbReference>
<sequence length="235" mass="25898">MQPSQSRGKRREGEAAKGRPSTLKRAVLRDRAGSAQERPILVTQAVPPPIPRDLSLVARACGLQPSKALDDAVERLLTKLAFFQSRDYGNDAMSAQKRRMRRRMILGLRQVHQAAQAHGLRLVVVATDLEPAEALLSPVRDLAAAKWYGKEGVPHNVPLALALTKRRLGKVLERGSGAKISFVGVYRPEGATDELTEVMAQIERSRHALWRGGELSPLAKEFVPIDSGQQPKRKL</sequence>
<dbReference type="InterPro" id="IPR040051">
    <property type="entry name" value="SECISBP2"/>
</dbReference>
<evidence type="ECO:0000313" key="2">
    <source>
        <dbReference type="EMBL" id="CAD9232843.1"/>
    </source>
</evidence>
<feature type="region of interest" description="Disordered" evidence="1">
    <location>
        <begin position="1"/>
        <end position="32"/>
    </location>
</feature>
<proteinExistence type="predicted"/>
<accession>A0A7S1XD20</accession>
<dbReference type="GO" id="GO:1990904">
    <property type="term" value="C:ribonucleoprotein complex"/>
    <property type="evidence" value="ECO:0007669"/>
    <property type="project" value="TreeGrafter"/>
</dbReference>
<dbReference type="InterPro" id="IPR029064">
    <property type="entry name" value="Ribosomal_eL30-like_sf"/>
</dbReference>
<reference evidence="2" key="1">
    <citation type="submission" date="2021-01" db="EMBL/GenBank/DDBJ databases">
        <authorList>
            <person name="Corre E."/>
            <person name="Pelletier E."/>
            <person name="Niang G."/>
            <person name="Scheremetjew M."/>
            <person name="Finn R."/>
            <person name="Kale V."/>
            <person name="Holt S."/>
            <person name="Cochrane G."/>
            <person name="Meng A."/>
            <person name="Brown T."/>
            <person name="Cohen L."/>
        </authorList>
    </citation>
    <scope>NUCLEOTIDE SEQUENCE</scope>
    <source>
        <strain evidence="2">SAG 36.94</strain>
    </source>
</reference>
<dbReference type="GO" id="GO:0043021">
    <property type="term" value="F:ribonucleoprotein complex binding"/>
    <property type="evidence" value="ECO:0007669"/>
    <property type="project" value="TreeGrafter"/>
</dbReference>
<organism evidence="2">
    <name type="scientific">Compsopogon caeruleus</name>
    <dbReference type="NCBI Taxonomy" id="31354"/>
    <lineage>
        <taxon>Eukaryota</taxon>
        <taxon>Rhodophyta</taxon>
        <taxon>Compsopogonophyceae</taxon>
        <taxon>Compsopogonales</taxon>
        <taxon>Compsopogonaceae</taxon>
        <taxon>Compsopogon</taxon>
    </lineage>
</organism>
<dbReference type="EMBL" id="HBGH01008985">
    <property type="protein sequence ID" value="CAD9232843.1"/>
    <property type="molecule type" value="Transcribed_RNA"/>
</dbReference>
<dbReference type="GO" id="GO:0005739">
    <property type="term" value="C:mitochondrion"/>
    <property type="evidence" value="ECO:0007669"/>
    <property type="project" value="TreeGrafter"/>
</dbReference>
<gene>
    <name evidence="2" type="ORF">CCAE0312_LOCUS4928</name>
</gene>
<dbReference type="GO" id="GO:0035368">
    <property type="term" value="F:selenocysteine insertion sequence binding"/>
    <property type="evidence" value="ECO:0007669"/>
    <property type="project" value="InterPro"/>
</dbReference>
<name>A0A7S1XD20_9RHOD</name>